<organism evidence="2 3">
    <name type="scientific">Adineta steineri</name>
    <dbReference type="NCBI Taxonomy" id="433720"/>
    <lineage>
        <taxon>Eukaryota</taxon>
        <taxon>Metazoa</taxon>
        <taxon>Spiralia</taxon>
        <taxon>Gnathifera</taxon>
        <taxon>Rotifera</taxon>
        <taxon>Eurotatoria</taxon>
        <taxon>Bdelloidea</taxon>
        <taxon>Adinetida</taxon>
        <taxon>Adinetidae</taxon>
        <taxon>Adineta</taxon>
    </lineage>
</organism>
<comment type="caution">
    <text evidence="2">The sequence shown here is derived from an EMBL/GenBank/DDBJ whole genome shotgun (WGS) entry which is preliminary data.</text>
</comment>
<protein>
    <recommendedName>
        <fullName evidence="4">SWIM-type domain-containing protein</fullName>
    </recommendedName>
</protein>
<evidence type="ECO:0000256" key="1">
    <source>
        <dbReference type="SAM" id="MobiDB-lite"/>
    </source>
</evidence>
<dbReference type="AlphaFoldDB" id="A0A819Y0G9"/>
<name>A0A819Y0G9_9BILA</name>
<accession>A0A819Y0G9</accession>
<evidence type="ECO:0000313" key="3">
    <source>
        <dbReference type="Proteomes" id="UP000663868"/>
    </source>
</evidence>
<feature type="region of interest" description="Disordered" evidence="1">
    <location>
        <begin position="200"/>
        <end position="224"/>
    </location>
</feature>
<proteinExistence type="predicted"/>
<evidence type="ECO:0000313" key="2">
    <source>
        <dbReference type="EMBL" id="CAF4147483.1"/>
    </source>
</evidence>
<dbReference type="Proteomes" id="UP000663868">
    <property type="component" value="Unassembled WGS sequence"/>
</dbReference>
<reference evidence="2" key="1">
    <citation type="submission" date="2021-02" db="EMBL/GenBank/DDBJ databases">
        <authorList>
            <person name="Nowell W R."/>
        </authorList>
    </citation>
    <scope>NUCLEOTIDE SEQUENCE</scope>
</reference>
<gene>
    <name evidence="2" type="ORF">KXQ929_LOCUS37063</name>
</gene>
<evidence type="ECO:0008006" key="4">
    <source>
        <dbReference type="Google" id="ProtNLM"/>
    </source>
</evidence>
<dbReference type="EMBL" id="CAJOBB010005995">
    <property type="protein sequence ID" value="CAF4147483.1"/>
    <property type="molecule type" value="Genomic_DNA"/>
</dbReference>
<feature type="compositionally biased region" description="Acidic residues" evidence="1">
    <location>
        <begin position="204"/>
        <end position="224"/>
    </location>
</feature>
<sequence length="224" mass="26095">MNGRMKQFKYFDKIIPNSALPYVHDYLQITCSINNAFRSPYVHDYSDDIDIAKLMLDRKNKINLLEDKLANKTFLKAKSWKRMEGESTALTSPLLSKEDIKRITMGIFQIKQALSYVNEHIDEAAHYESRHSNRKQYYAIIKYNSTNVKEWCCQCPNGNNTIDCCTHVCSIIWYLGLARHEKIPSKQFSNHFFNFFKDASSVPSDEDESSDEDEDDDVTYELAD</sequence>